<keyword evidence="10" id="KW-1133">Transmembrane helix</keyword>
<dbReference type="GO" id="GO:0009245">
    <property type="term" value="P:lipid A biosynthetic process"/>
    <property type="evidence" value="ECO:0007669"/>
    <property type="project" value="TreeGrafter"/>
</dbReference>
<comment type="subcellular location">
    <subcellularLocation>
        <location evidence="10">Cell membrane</location>
    </subcellularLocation>
</comment>
<dbReference type="InterPro" id="IPR039901">
    <property type="entry name" value="Kdotransferase"/>
</dbReference>
<evidence type="ECO:0000259" key="11">
    <source>
        <dbReference type="Pfam" id="PF04413"/>
    </source>
</evidence>
<gene>
    <name evidence="12" type="ORF">C4532_06530</name>
</gene>
<evidence type="ECO:0000256" key="4">
    <source>
        <dbReference type="ARBA" id="ARBA00019077"/>
    </source>
</evidence>
<evidence type="ECO:0000313" key="12">
    <source>
        <dbReference type="EMBL" id="RJP72077.1"/>
    </source>
</evidence>
<comment type="similarity">
    <text evidence="2">Belongs to the glycosyltransferase group 1 family. Glycosyltransferase 30 subfamily.</text>
</comment>
<dbReference type="SUPFAM" id="SSF53756">
    <property type="entry name" value="UDP-Glycosyltransferase/glycogen phosphorylase"/>
    <property type="match status" value="1"/>
</dbReference>
<dbReference type="AlphaFoldDB" id="A0A419F1X4"/>
<comment type="function">
    <text evidence="10">Involved in lipopolysaccharide (LPS) biosynthesis. Catalyzes the transfer of 3-deoxy-D-manno-octulosonate (Kdo) residue(s) from CMP-Kdo to lipid IV(A), the tetraacyldisaccharide-1,4'-bisphosphate precursor of lipid A.</text>
</comment>
<protein>
    <recommendedName>
        <fullName evidence="4 10">3-deoxy-D-manno-octulosonic acid transferase</fullName>
        <shortName evidence="10">Kdo transferase</shortName>
        <ecNumber evidence="3 10">2.4.99.12</ecNumber>
    </recommendedName>
    <alternativeName>
        <fullName evidence="6 10">Lipid IV(A) 3-deoxy-D-manno-octulosonic acid transferase</fullName>
    </alternativeName>
</protein>
<feature type="domain" description="3-deoxy-D-manno-octulosonic-acid transferase N-terminal" evidence="11">
    <location>
        <begin position="51"/>
        <end position="225"/>
    </location>
</feature>
<keyword evidence="10" id="KW-0812">Transmembrane</keyword>
<proteinExistence type="inferred from homology"/>
<evidence type="ECO:0000256" key="10">
    <source>
        <dbReference type="RuleBase" id="RU365103"/>
    </source>
</evidence>
<keyword evidence="10" id="KW-0472">Membrane</keyword>
<keyword evidence="10" id="KW-1003">Cell membrane</keyword>
<comment type="caution">
    <text evidence="12">The sequence shown here is derived from an EMBL/GenBank/DDBJ whole genome shotgun (WGS) entry which is preliminary data.</text>
</comment>
<dbReference type="InterPro" id="IPR038107">
    <property type="entry name" value="Glycos_transf_N_sf"/>
</dbReference>
<evidence type="ECO:0000256" key="5">
    <source>
        <dbReference type="ARBA" id="ARBA00022679"/>
    </source>
</evidence>
<evidence type="ECO:0000256" key="3">
    <source>
        <dbReference type="ARBA" id="ARBA00012621"/>
    </source>
</evidence>
<dbReference type="Proteomes" id="UP000285961">
    <property type="component" value="Unassembled WGS sequence"/>
</dbReference>
<dbReference type="FunFam" id="3.40.50.2000:FF:000032">
    <property type="entry name" value="3-deoxy-D-manno-octulosonic acid transferase"/>
    <property type="match status" value="1"/>
</dbReference>
<evidence type="ECO:0000256" key="1">
    <source>
        <dbReference type="ARBA" id="ARBA00004713"/>
    </source>
</evidence>
<dbReference type="UniPathway" id="UPA00958"/>
<dbReference type="InterPro" id="IPR007507">
    <property type="entry name" value="Glycos_transf_N"/>
</dbReference>
<evidence type="ECO:0000313" key="13">
    <source>
        <dbReference type="Proteomes" id="UP000285961"/>
    </source>
</evidence>
<evidence type="ECO:0000256" key="7">
    <source>
        <dbReference type="ARBA" id="ARBA00049183"/>
    </source>
</evidence>
<comment type="catalytic activity">
    <reaction evidence="7 10">
        <text>lipid IVA (E. coli) + CMP-3-deoxy-beta-D-manno-octulosonate = alpha-Kdo-(2-&gt;6)-lipid IVA (E. coli) + CMP + H(+)</text>
        <dbReference type="Rhea" id="RHEA:28066"/>
        <dbReference type="ChEBI" id="CHEBI:15378"/>
        <dbReference type="ChEBI" id="CHEBI:58603"/>
        <dbReference type="ChEBI" id="CHEBI:60364"/>
        <dbReference type="ChEBI" id="CHEBI:60377"/>
        <dbReference type="ChEBI" id="CHEBI:85987"/>
        <dbReference type="EC" id="2.4.99.12"/>
    </reaction>
</comment>
<keyword evidence="10" id="KW-0448">Lipopolysaccharide biosynthesis</keyword>
<evidence type="ECO:0000256" key="2">
    <source>
        <dbReference type="ARBA" id="ARBA00006380"/>
    </source>
</evidence>
<keyword evidence="5 10" id="KW-0808">Transferase</keyword>
<feature type="site" description="Transition state stabilizer" evidence="9">
    <location>
        <position position="223"/>
    </location>
</feature>
<dbReference type="EMBL" id="QZKI01000050">
    <property type="protein sequence ID" value="RJP72077.1"/>
    <property type="molecule type" value="Genomic_DNA"/>
</dbReference>
<feature type="active site" description="Proton acceptor" evidence="8">
    <location>
        <position position="76"/>
    </location>
</feature>
<dbReference type="EC" id="2.4.99.12" evidence="3 10"/>
<comment type="pathway">
    <text evidence="1 10">Bacterial outer membrane biogenesis; LPS core biosynthesis.</text>
</comment>
<organism evidence="12 13">
    <name type="scientific">Candidatus Abyssobacteria bacterium SURF_17</name>
    <dbReference type="NCBI Taxonomy" id="2093361"/>
    <lineage>
        <taxon>Bacteria</taxon>
        <taxon>Pseudomonadati</taxon>
        <taxon>Candidatus Hydrogenedentota</taxon>
        <taxon>Candidatus Abyssobacteria</taxon>
    </lineage>
</organism>
<evidence type="ECO:0000256" key="8">
    <source>
        <dbReference type="PIRSR" id="PIRSR639901-1"/>
    </source>
</evidence>
<dbReference type="Pfam" id="PF04413">
    <property type="entry name" value="Glycos_transf_N"/>
    <property type="match status" value="1"/>
</dbReference>
<reference evidence="12 13" key="1">
    <citation type="journal article" date="2017" name="ISME J.">
        <title>Energy and carbon metabolisms in a deep terrestrial subsurface fluid microbial community.</title>
        <authorList>
            <person name="Momper L."/>
            <person name="Jungbluth S.P."/>
            <person name="Lee M.D."/>
            <person name="Amend J.P."/>
        </authorList>
    </citation>
    <scope>NUCLEOTIDE SEQUENCE [LARGE SCALE GENOMIC DNA]</scope>
    <source>
        <strain evidence="12">SURF_17</strain>
    </source>
</reference>
<dbReference type="Gene3D" id="3.40.50.2000">
    <property type="entry name" value="Glycogen Phosphorylase B"/>
    <property type="match status" value="1"/>
</dbReference>
<evidence type="ECO:0000256" key="6">
    <source>
        <dbReference type="ARBA" id="ARBA00031445"/>
    </source>
</evidence>
<dbReference type="PANTHER" id="PTHR42755">
    <property type="entry name" value="3-DEOXY-MANNO-OCTULOSONATE CYTIDYLYLTRANSFERASE"/>
    <property type="match status" value="1"/>
</dbReference>
<dbReference type="PANTHER" id="PTHR42755:SF1">
    <property type="entry name" value="3-DEOXY-D-MANNO-OCTULOSONIC ACID TRANSFERASE, MITOCHONDRIAL-RELATED"/>
    <property type="match status" value="1"/>
</dbReference>
<dbReference type="GO" id="GO:0009244">
    <property type="term" value="P:lipopolysaccharide core region biosynthetic process"/>
    <property type="evidence" value="ECO:0007669"/>
    <property type="project" value="UniProtKB-UniRule"/>
</dbReference>
<accession>A0A419F1X4</accession>
<name>A0A419F1X4_9BACT</name>
<feature type="transmembrane region" description="Helical" evidence="10">
    <location>
        <begin position="15"/>
        <end position="35"/>
    </location>
</feature>
<dbReference type="GO" id="GO:0043842">
    <property type="term" value="F:Kdo transferase activity"/>
    <property type="evidence" value="ECO:0007669"/>
    <property type="project" value="UniProtKB-EC"/>
</dbReference>
<dbReference type="Gene3D" id="3.40.50.11720">
    <property type="entry name" value="3-Deoxy-D-manno-octulosonic-acid transferase, N-terminal domain"/>
    <property type="match status" value="1"/>
</dbReference>
<evidence type="ECO:0000256" key="9">
    <source>
        <dbReference type="PIRSR" id="PIRSR639901-2"/>
    </source>
</evidence>
<dbReference type="GO" id="GO:0005886">
    <property type="term" value="C:plasma membrane"/>
    <property type="evidence" value="ECO:0007669"/>
    <property type="project" value="UniProtKB-SubCell"/>
</dbReference>
<sequence length="440" mass="48632">MATDAPESLATSTIFFLYETALAVGFVFFIPYALFRMVRTPAVRAGIGQRLSLRCGTQMPETGSRPIWIQAVSLGEVKSVTPLVRKINERSTCPVLLTTTTETGSRTARETLGDRNAIAYFPLDFSVIVKRTLNHVRPRAVVLFETEIWPNFIRAAHSLDIPITIVNGRISEKSFRSYRLIPGVFKNALSRVTFAGMQSAADAERALALGARPETVRVYGNIKFDSVPAVPSSERVERLREELMLEDGAPLIVAGSTHKGEEEAVLAAYRKVLSRFPRTRLLIAPRHPERFDGVESVIRAAGFDVRRRSGLRGKLMTDSAPVILLDTIGELACVYALASLAFVGGSLVKVGGHNIIEPASLGRPVLFGPHMHHFEDVKQSFLSEGAAVKVNDEHELCAAIMKLIEEPSYCRRLGEAAKRVVEAHRGATERYFSAIERYLW</sequence>
<feature type="site" description="Transition state stabilizer" evidence="9">
    <location>
        <position position="145"/>
    </location>
</feature>